<comment type="caution">
    <text evidence="1">The sequence shown here is derived from an EMBL/GenBank/DDBJ whole genome shotgun (WGS) entry which is preliminary data.</text>
</comment>
<name>A0A5M6A471_9BACE</name>
<accession>A0A5M6A471</accession>
<dbReference type="AlphaFoldDB" id="A0A5M6A471"/>
<dbReference type="Proteomes" id="UP000325055">
    <property type="component" value="Unassembled WGS sequence"/>
</dbReference>
<evidence type="ECO:0000313" key="2">
    <source>
        <dbReference type="Proteomes" id="UP000325055"/>
    </source>
</evidence>
<dbReference type="RefSeq" id="WP_149950597.1">
    <property type="nucleotide sequence ID" value="NZ_RCXI01000031.1"/>
</dbReference>
<reference evidence="1 2" key="1">
    <citation type="journal article" date="2019" name="Nat. Med.">
        <title>A library of human gut bacterial isolates paired with longitudinal multiomics data enables mechanistic microbiome research.</title>
        <authorList>
            <person name="Poyet M."/>
            <person name="Groussin M."/>
            <person name="Gibbons S.M."/>
            <person name="Avila-Pacheco J."/>
            <person name="Jiang X."/>
            <person name="Kearney S.M."/>
            <person name="Perrotta A.R."/>
            <person name="Berdy B."/>
            <person name="Zhao S."/>
            <person name="Lieberman T.D."/>
            <person name="Swanson P.K."/>
            <person name="Smith M."/>
            <person name="Roesemann S."/>
            <person name="Alexander J.E."/>
            <person name="Rich S.A."/>
            <person name="Livny J."/>
            <person name="Vlamakis H."/>
            <person name="Clish C."/>
            <person name="Bullock K."/>
            <person name="Deik A."/>
            <person name="Scott J."/>
            <person name="Pierce K.A."/>
            <person name="Xavier R.J."/>
            <person name="Alm E.J."/>
        </authorList>
    </citation>
    <scope>NUCLEOTIDE SEQUENCE [LARGE SCALE GENOMIC DNA]</scope>
    <source>
        <strain evidence="1 2">BIOML-A7</strain>
    </source>
</reference>
<protein>
    <submittedName>
        <fullName evidence="1">Structural protein P5</fullName>
    </submittedName>
</protein>
<organism evidence="1 2">
    <name type="scientific">Bacteroides cellulosilyticus</name>
    <dbReference type="NCBI Taxonomy" id="246787"/>
    <lineage>
        <taxon>Bacteria</taxon>
        <taxon>Pseudomonadati</taxon>
        <taxon>Bacteroidota</taxon>
        <taxon>Bacteroidia</taxon>
        <taxon>Bacteroidales</taxon>
        <taxon>Bacteroidaceae</taxon>
        <taxon>Bacteroides</taxon>
    </lineage>
</organism>
<sequence length="132" mass="14750">MSRGLRNNNPLNIRLSATTRWQGEVRPSLDPSFCQFESMAYGYRAGLKLLQNYRRVNGCRTISDFINRWAPPVENNTSGYISRVCREMQVPASHVPDVRDKGTMCAFAAAISQVENGVPAVMADVQAGWNLL</sequence>
<gene>
    <name evidence="1" type="ORF">F2Y86_24665</name>
</gene>
<evidence type="ECO:0000313" key="1">
    <source>
        <dbReference type="EMBL" id="KAA5403149.1"/>
    </source>
</evidence>
<proteinExistence type="predicted"/>
<dbReference type="EMBL" id="VVYW01000030">
    <property type="protein sequence ID" value="KAA5403149.1"/>
    <property type="molecule type" value="Genomic_DNA"/>
</dbReference>